<name>A0ABU0LV24_9HYPH</name>
<dbReference type="InterPro" id="IPR016039">
    <property type="entry name" value="Thiolase-like"/>
</dbReference>
<dbReference type="InterPro" id="IPR050091">
    <property type="entry name" value="PKS_NRPS_Biosynth_Enz"/>
</dbReference>
<dbReference type="RefSeq" id="WP_306891204.1">
    <property type="nucleotide sequence ID" value="NZ_JAUSVR010000013.1"/>
</dbReference>
<dbReference type="InterPro" id="IPR020806">
    <property type="entry name" value="PKS_PP-bd"/>
</dbReference>
<dbReference type="Gene3D" id="3.40.366.10">
    <property type="entry name" value="Malonyl-Coenzyme A Acyl Carrier Protein, domain 2"/>
    <property type="match status" value="1"/>
</dbReference>
<dbReference type="InterPro" id="IPR018201">
    <property type="entry name" value="Ketoacyl_synth_AS"/>
</dbReference>
<evidence type="ECO:0000256" key="5">
    <source>
        <dbReference type="PROSITE-ProRule" id="PRU01363"/>
    </source>
</evidence>
<feature type="domain" description="Ketosynthase family 3 (KS3)" evidence="8">
    <location>
        <begin position="33"/>
        <end position="453"/>
    </location>
</feature>
<evidence type="ECO:0000313" key="10">
    <source>
        <dbReference type="EMBL" id="MDQ0512525.1"/>
    </source>
</evidence>
<dbReference type="InterPro" id="IPR036736">
    <property type="entry name" value="ACP-like_sf"/>
</dbReference>
<keyword evidence="1" id="KW-0596">Phosphopantetheine</keyword>
<dbReference type="Pfam" id="PF00550">
    <property type="entry name" value="PP-binding"/>
    <property type="match status" value="1"/>
</dbReference>
<feature type="region of interest" description="Disordered" evidence="6">
    <location>
        <begin position="1"/>
        <end position="27"/>
    </location>
</feature>
<dbReference type="InterPro" id="IPR011032">
    <property type="entry name" value="GroES-like_sf"/>
</dbReference>
<dbReference type="Pfam" id="PF21089">
    <property type="entry name" value="PKS_DH_N"/>
    <property type="match status" value="1"/>
</dbReference>
<proteinExistence type="predicted"/>
<keyword evidence="11" id="KW-1185">Reference proteome</keyword>
<dbReference type="Gene3D" id="3.30.70.3290">
    <property type="match status" value="1"/>
</dbReference>
<evidence type="ECO:0000256" key="3">
    <source>
        <dbReference type="ARBA" id="ARBA00022679"/>
    </source>
</evidence>
<evidence type="ECO:0000259" key="8">
    <source>
        <dbReference type="PROSITE" id="PS52004"/>
    </source>
</evidence>
<dbReference type="InterPro" id="IPR014031">
    <property type="entry name" value="Ketoacyl_synth_C"/>
</dbReference>
<dbReference type="Pfam" id="PF08659">
    <property type="entry name" value="KR"/>
    <property type="match status" value="1"/>
</dbReference>
<evidence type="ECO:0000259" key="9">
    <source>
        <dbReference type="PROSITE" id="PS52019"/>
    </source>
</evidence>
<dbReference type="CDD" id="cd00833">
    <property type="entry name" value="PKS"/>
    <property type="match status" value="1"/>
</dbReference>
<dbReference type="Proteomes" id="UP001235094">
    <property type="component" value="Unassembled WGS sequence"/>
</dbReference>
<dbReference type="InterPro" id="IPR020807">
    <property type="entry name" value="PKS_DH"/>
</dbReference>
<dbReference type="PANTHER" id="PTHR43775">
    <property type="entry name" value="FATTY ACID SYNTHASE"/>
    <property type="match status" value="1"/>
</dbReference>
<keyword evidence="3" id="KW-0808">Transferase</keyword>
<dbReference type="PROSITE" id="PS00606">
    <property type="entry name" value="KS3_1"/>
    <property type="match status" value="1"/>
</dbReference>
<dbReference type="SMART" id="SM00827">
    <property type="entry name" value="PKS_AT"/>
    <property type="match status" value="1"/>
</dbReference>
<dbReference type="InterPro" id="IPR036291">
    <property type="entry name" value="NAD(P)-bd_dom_sf"/>
</dbReference>
<dbReference type="SMART" id="SM00825">
    <property type="entry name" value="PKS_KS"/>
    <property type="match status" value="1"/>
</dbReference>
<dbReference type="Gene3D" id="1.10.1200.10">
    <property type="entry name" value="ACP-like"/>
    <property type="match status" value="1"/>
</dbReference>
<feature type="region of interest" description="C-terminal hotdog fold" evidence="5">
    <location>
        <begin position="1062"/>
        <end position="1203"/>
    </location>
</feature>
<reference evidence="10 11" key="1">
    <citation type="submission" date="2023-07" db="EMBL/GenBank/DDBJ databases">
        <title>Genomic Encyclopedia of Type Strains, Phase IV (KMG-IV): sequencing the most valuable type-strain genomes for metagenomic binning, comparative biology and taxonomic classification.</title>
        <authorList>
            <person name="Goeker M."/>
        </authorList>
    </citation>
    <scope>NUCLEOTIDE SEQUENCE [LARGE SCALE GENOMIC DNA]</scope>
    <source>
        <strain evidence="10 11">DSM 15561</strain>
    </source>
</reference>
<dbReference type="Pfam" id="PF02801">
    <property type="entry name" value="Ketoacyl-synt_C"/>
    <property type="match status" value="1"/>
</dbReference>
<dbReference type="Pfam" id="PF13602">
    <property type="entry name" value="ADH_zinc_N_2"/>
    <property type="match status" value="1"/>
</dbReference>
<dbReference type="PANTHER" id="PTHR43775:SF37">
    <property type="entry name" value="SI:DKEY-61P9.11"/>
    <property type="match status" value="1"/>
</dbReference>
<dbReference type="Pfam" id="PF14765">
    <property type="entry name" value="PS-DH"/>
    <property type="match status" value="1"/>
</dbReference>
<dbReference type="InterPro" id="IPR020841">
    <property type="entry name" value="PKS_Beta-ketoAc_synthase_dom"/>
</dbReference>
<gene>
    <name evidence="10" type="ORF">QOZ99_003435</name>
</gene>
<dbReference type="InterPro" id="IPR032821">
    <property type="entry name" value="PKS_assoc"/>
</dbReference>
<dbReference type="InterPro" id="IPR014030">
    <property type="entry name" value="Ketoacyl_synth_N"/>
</dbReference>
<dbReference type="Pfam" id="PF00109">
    <property type="entry name" value="ketoacyl-synt"/>
    <property type="match status" value="1"/>
</dbReference>
<dbReference type="Pfam" id="PF16197">
    <property type="entry name" value="KAsynt_C_assoc"/>
    <property type="match status" value="1"/>
</dbReference>
<keyword evidence="2" id="KW-0597">Phosphoprotein</keyword>
<evidence type="ECO:0000256" key="4">
    <source>
        <dbReference type="ARBA" id="ARBA00023268"/>
    </source>
</evidence>
<dbReference type="SUPFAM" id="SSF52151">
    <property type="entry name" value="FabD/lysophospholipase-like"/>
    <property type="match status" value="1"/>
</dbReference>
<dbReference type="InterPro" id="IPR016036">
    <property type="entry name" value="Malonyl_transacylase_ACP-bd"/>
</dbReference>
<dbReference type="SUPFAM" id="SSF50129">
    <property type="entry name" value="GroES-like"/>
    <property type="match status" value="1"/>
</dbReference>
<dbReference type="InterPro" id="IPR013968">
    <property type="entry name" value="PKS_KR"/>
</dbReference>
<dbReference type="InterPro" id="IPR014043">
    <property type="entry name" value="Acyl_transferase_dom"/>
</dbReference>
<dbReference type="Gene3D" id="3.40.47.10">
    <property type="match status" value="1"/>
</dbReference>
<dbReference type="Pfam" id="PF08240">
    <property type="entry name" value="ADH_N"/>
    <property type="match status" value="1"/>
</dbReference>
<accession>A0ABU0LV24</accession>
<dbReference type="EMBL" id="JAUSVR010000013">
    <property type="protein sequence ID" value="MDQ0512525.1"/>
    <property type="molecule type" value="Genomic_DNA"/>
</dbReference>
<dbReference type="CDD" id="cd05195">
    <property type="entry name" value="enoyl_red"/>
    <property type="match status" value="1"/>
</dbReference>
<dbReference type="PROSITE" id="PS52019">
    <property type="entry name" value="PKS_MFAS_DH"/>
    <property type="match status" value="1"/>
</dbReference>
<feature type="region of interest" description="N-terminal hotdog fold" evidence="5">
    <location>
        <begin position="927"/>
        <end position="1044"/>
    </location>
</feature>
<dbReference type="InterPro" id="IPR020843">
    <property type="entry name" value="ER"/>
</dbReference>
<dbReference type="InterPro" id="IPR001227">
    <property type="entry name" value="Ac_transferase_dom_sf"/>
</dbReference>
<feature type="domain" description="PKS/mFAS DH" evidence="9">
    <location>
        <begin position="927"/>
        <end position="1203"/>
    </location>
</feature>
<dbReference type="Pfam" id="PF00698">
    <property type="entry name" value="Acyl_transf_1"/>
    <property type="match status" value="1"/>
</dbReference>
<dbReference type="SUPFAM" id="SSF55048">
    <property type="entry name" value="Probable ACP-binding domain of malonyl-CoA ACP transacylase"/>
    <property type="match status" value="1"/>
</dbReference>
<dbReference type="SMART" id="SM00822">
    <property type="entry name" value="PKS_KR"/>
    <property type="match status" value="1"/>
</dbReference>
<feature type="compositionally biased region" description="Low complexity" evidence="6">
    <location>
        <begin position="7"/>
        <end position="25"/>
    </location>
</feature>
<feature type="domain" description="Carrier" evidence="7">
    <location>
        <begin position="2337"/>
        <end position="2414"/>
    </location>
</feature>
<evidence type="ECO:0000313" key="11">
    <source>
        <dbReference type="Proteomes" id="UP001235094"/>
    </source>
</evidence>
<evidence type="ECO:0000259" key="7">
    <source>
        <dbReference type="PROSITE" id="PS50075"/>
    </source>
</evidence>
<dbReference type="InterPro" id="IPR013154">
    <property type="entry name" value="ADH-like_N"/>
</dbReference>
<dbReference type="InterPro" id="IPR002364">
    <property type="entry name" value="Quin_OxRdtase/zeta-crystal_CS"/>
</dbReference>
<evidence type="ECO:0000256" key="6">
    <source>
        <dbReference type="SAM" id="MobiDB-lite"/>
    </source>
</evidence>
<dbReference type="InterPro" id="IPR009081">
    <property type="entry name" value="PP-bd_ACP"/>
</dbReference>
<feature type="active site" description="Proton donor; for dehydratase activity" evidence="5">
    <location>
        <position position="1120"/>
    </location>
</feature>
<dbReference type="Gene3D" id="3.10.129.110">
    <property type="entry name" value="Polyketide synthase dehydratase"/>
    <property type="match status" value="1"/>
</dbReference>
<dbReference type="Gene3D" id="3.40.50.720">
    <property type="entry name" value="NAD(P)-binding Rossmann-like Domain"/>
    <property type="match status" value="3"/>
</dbReference>
<keyword evidence="4" id="KW-0511">Multifunctional enzyme</keyword>
<dbReference type="PROSITE" id="PS50075">
    <property type="entry name" value="CARRIER"/>
    <property type="match status" value="1"/>
</dbReference>
<dbReference type="InterPro" id="IPR049552">
    <property type="entry name" value="PKS_DH_N"/>
</dbReference>
<dbReference type="SUPFAM" id="SSF53901">
    <property type="entry name" value="Thiolase-like"/>
    <property type="match status" value="1"/>
</dbReference>
<dbReference type="InterPro" id="IPR057326">
    <property type="entry name" value="KR_dom"/>
</dbReference>
<comment type="caution">
    <text evidence="10">The sequence shown here is derived from an EMBL/GenBank/DDBJ whole genome shotgun (WGS) entry which is preliminary data.</text>
</comment>
<organism evidence="10 11">
    <name type="scientific">Ancylobacter amanitiformis</name>
    <dbReference type="NCBI Taxonomy" id="217069"/>
    <lineage>
        <taxon>Bacteria</taxon>
        <taxon>Pseudomonadati</taxon>
        <taxon>Pseudomonadota</taxon>
        <taxon>Alphaproteobacteria</taxon>
        <taxon>Hyphomicrobiales</taxon>
        <taxon>Xanthobacteraceae</taxon>
        <taxon>Ancylobacter</taxon>
    </lineage>
</organism>
<dbReference type="PROSITE" id="PS01162">
    <property type="entry name" value="QOR_ZETA_CRYSTAL"/>
    <property type="match status" value="1"/>
</dbReference>
<dbReference type="InterPro" id="IPR049900">
    <property type="entry name" value="PKS_mFAS_DH"/>
</dbReference>
<dbReference type="SMART" id="SM00829">
    <property type="entry name" value="PKS_ER"/>
    <property type="match status" value="1"/>
</dbReference>
<protein>
    <submittedName>
        <fullName evidence="10">Acyl transferase domain-containing protein/NADPH:quinone reductase-like Zn-dependent oxidoreductase</fullName>
    </submittedName>
</protein>
<feature type="active site" description="Proton acceptor; for dehydratase activity" evidence="5">
    <location>
        <position position="956"/>
    </location>
</feature>
<dbReference type="SUPFAM" id="SSF51735">
    <property type="entry name" value="NAD(P)-binding Rossmann-fold domains"/>
    <property type="match status" value="3"/>
</dbReference>
<dbReference type="SUPFAM" id="SSF47336">
    <property type="entry name" value="ACP-like"/>
    <property type="match status" value="1"/>
</dbReference>
<dbReference type="SMART" id="SM00826">
    <property type="entry name" value="PKS_DH"/>
    <property type="match status" value="1"/>
</dbReference>
<dbReference type="SMART" id="SM00823">
    <property type="entry name" value="PKS_PP"/>
    <property type="match status" value="1"/>
</dbReference>
<dbReference type="Gene3D" id="3.90.180.10">
    <property type="entry name" value="Medium-chain alcohol dehydrogenases, catalytic domain"/>
    <property type="match status" value="1"/>
</dbReference>
<dbReference type="InterPro" id="IPR016035">
    <property type="entry name" value="Acyl_Trfase/lysoPLipase"/>
</dbReference>
<dbReference type="PROSITE" id="PS52004">
    <property type="entry name" value="KS3_2"/>
    <property type="match status" value="1"/>
</dbReference>
<evidence type="ECO:0000256" key="1">
    <source>
        <dbReference type="ARBA" id="ARBA00022450"/>
    </source>
</evidence>
<evidence type="ECO:0000256" key="2">
    <source>
        <dbReference type="ARBA" id="ARBA00022553"/>
    </source>
</evidence>
<dbReference type="InterPro" id="IPR049551">
    <property type="entry name" value="PKS_DH_C"/>
</dbReference>
<dbReference type="InterPro" id="IPR042104">
    <property type="entry name" value="PKS_dehydratase_sf"/>
</dbReference>
<sequence length="2472" mass="257196">MDSFVHGAGAPLPSASPQAPQDQAPHGAARKAGRLAAIIGCSCRLPGAPDEAAFWSLLARGECAVSAIPADRWAHERFLHPARGVAGRTYTFAAGVLDDIYGFDPGAFGLSPREAEQIDPQQRLLLELVREAFEDANIPLSSVVNAPVGVFVGASSLDHSLHFVSDIAAADAHFVTGNALSIIANRISHVFSFTGPSLAIDTACSSSLVAFDRAVRAIETGEIDTAVVAGVNVLASPFNFVGFARAGMLSPTGLCRPFSGQADGYVRAEGGVVTILRRLEGSRAMGATPRAVVVASGTNSDGRTLGIAMPESRAQQRLLEELYAARDIDPDRLAFVEAHGTGTLVGDPAEARAVGAALGQRRRSPLPIGSVKSNIGHLEPASGLAGLLKALGALERGQLPASLHLDTLNPQIDFAALNLAPATETLALPVEARLAGISSFGFGGTNAHVVIRLPEAHELPAPGPAPAARVLMISAHSAPALSMLAERYAERLETETAPGRLAHAAAHGRARLDHRLAVSVNDPHAASKLRMIARNGGEGALLRGTMPGAGTGIAFVFTGNGGQYAGMGRAAWQASAAFRASVEEIDSRFEPLAGWSLAGAFQRPPDEATLAATEIAQPLIFALEVALARVLMEAGCRPAAVLGHSVGEIAAAHISGALTLADAVHLIHWRSRLQGRTRGTGLMAFLMASPTRAAELIGAARQPDVVIAAFNAPKGVTLSGPAAGIDAVLRLARRQGIVGKRLGIDYPFHSPGMSELYEPMIEVLAGLKPRAPVLPFISAVTGGPITDDSLDSGYWWDNIRHPVMFDGAIRTAARDNGIGIFLEIGPKAVLTGFVREILADAGRPATVLASLQEKDGQEKDNADEDPIERTLLAALASGAAMDEEKLFGPAQAPGRIDLPRTPWQRQTIRPPRSAEAIDLTGAGVEDHPLLGIRLDGERREWRGLIDIESRPFLADHKVGGHVVVPATGLAEMALAAGHAAFGSAWLRLEDFDILAALRLTPGESIETRVRLESEGGVLIHARPRGAGEWVLHARGRVIAEPNAPASQPVTPLPLRDGDERPDGGLDAEALYAAAARLGLDYGPAFRLVRRARRTGATIELDLAPATVPNHPYILPPTLADAALHGLVLAADALPAAGGMAYLPVRFAALTLRGTSPPAHATLTVLRASPRALALDVLLRDGAGAEVARLEGVELRAVALAVEDALEHDFRQSLVQLGPARSEAHGRIDTFLASREEAPTADDALLLDALAYSIAHRAVIGIAGKELAGDDLPTDGSINLPALITGGHLAPERRASLNALLALLAEGGLARRTAEGNWHVLADSDLPPPGPLLTEIATLAPDRAAELALGARLAEDLAAHLRGELTITHPAGLAEHWDCASPAARQLAEDARALTAACIHPGEAPLAVLLVERHGTVLEALRDLVDAGAITLQVLPADEAARLRLADRIRPSSGMTLCDETTLPAADLILHADPRQPLDPAGERTGRLGPALRPGGALVGLAFAGSGFARLLAADAPTPAGGGRRLHGARAVTDVTLLAAAPAANTPRPALEQALAALLDAEVRACLVTADGLRIDPDRMALDRAGPDSHLLHRLTALESAGSLATAMDEARGLLETLRALASPPTLHLLVDGAPLDGGALDGGALGEGPATAALWAFGRAASNEYPDLAIKLIGLASPVMDTSALGDLARAIADLPQERELVVGPEGLHAVRLAPAAPEPASREDAAMRLVMERAGSLDRLAWRPQARRAPGAGEVEIAVAAAALNFRDVMFAQGLIGDDMLAQGFAGPTLGFEGGGTVTRIGPGVTGIQEGDAIVAFAPGAFATHATIPAAAVLNVPAGMSIEAAATLPVAFLTAWYGLVECARLAAGESVLIHGAAGGVGLAALQIARARGARIIATAGSPEKRALARLFGADVVHDSRDTAFAAQIAAEGGCDVVLNSLAGRGMELSLRALKPFGRFIELGKRDFVANTSLGLRPFARNLTYFGVDADQLIAGRPALIRSMLAELAALFAAGTLRPLPYRVFAADAARSAFRLMQGSGHVGKILVRPPSTLSAEPAKTRFKAAPDGVHLVVGGTSGFGRETARWLAAQGARHVVVASRRGVIEPPLAVEGATFTAEPLDVRDGPACTDLIARLRARHGRLAGIVHTAMVLDDALIRDLDRDRMEAVLAPKVEGARHLDAATAGLDLDYFVLFSSATTLVGNPGQSAYVAANAYLEGLARRRRAQGRPALAMAWGAIADVGVLARDAATSQKLSRRLGLGTLTAAAALDHLGACLADAATPPVVVHAPVDWRAARELAVMRGATFAALRSQGDEASGDAGDDGIAARIEGQSDSEAQASVLRLLTQEVSRILRLPADTIDPARPLGDIGMDSLMALELDMEMQRRHKVALPVLGLGAGATLQDVAGKLLLKLRPDTRVESEAPPAAGIHLPVDETGLIDRHLQMAPTAPAVTALRARIGAESRHDGSLLR</sequence>